<dbReference type="SUPFAM" id="SSF56801">
    <property type="entry name" value="Acetyl-CoA synthetase-like"/>
    <property type="match status" value="1"/>
</dbReference>
<evidence type="ECO:0000256" key="3">
    <source>
        <dbReference type="ARBA" id="ARBA00037247"/>
    </source>
</evidence>
<evidence type="ECO:0000256" key="1">
    <source>
        <dbReference type="ARBA" id="ARBA00006432"/>
    </source>
</evidence>
<gene>
    <name evidence="10" type="ORF">PMEA_00012059</name>
</gene>
<evidence type="ECO:0000259" key="9">
    <source>
        <dbReference type="Pfam" id="PF13193"/>
    </source>
</evidence>
<dbReference type="Pfam" id="PF00501">
    <property type="entry name" value="AMP-binding"/>
    <property type="match status" value="1"/>
</dbReference>
<dbReference type="EC" id="6.2.1.2" evidence="4"/>
<evidence type="ECO:0000313" key="11">
    <source>
        <dbReference type="Proteomes" id="UP001159428"/>
    </source>
</evidence>
<evidence type="ECO:0000256" key="4">
    <source>
        <dbReference type="ARBA" id="ARBA00039009"/>
    </source>
</evidence>
<evidence type="ECO:0000256" key="2">
    <source>
        <dbReference type="ARBA" id="ARBA00022598"/>
    </source>
</evidence>
<organism evidence="10 11">
    <name type="scientific">Pocillopora meandrina</name>
    <dbReference type="NCBI Taxonomy" id="46732"/>
    <lineage>
        <taxon>Eukaryota</taxon>
        <taxon>Metazoa</taxon>
        <taxon>Cnidaria</taxon>
        <taxon>Anthozoa</taxon>
        <taxon>Hexacorallia</taxon>
        <taxon>Scleractinia</taxon>
        <taxon>Astrocoeniina</taxon>
        <taxon>Pocilloporidae</taxon>
        <taxon>Pocillopora</taxon>
    </lineage>
</organism>
<dbReference type="GO" id="GO:0006631">
    <property type="term" value="P:fatty acid metabolic process"/>
    <property type="evidence" value="ECO:0007669"/>
    <property type="project" value="TreeGrafter"/>
</dbReference>
<dbReference type="Proteomes" id="UP001159428">
    <property type="component" value="Unassembled WGS sequence"/>
</dbReference>
<dbReference type="InterPro" id="IPR025110">
    <property type="entry name" value="AMP-bd_C"/>
</dbReference>
<dbReference type="GO" id="GO:0031956">
    <property type="term" value="F:medium-chain fatty acid-CoA ligase activity"/>
    <property type="evidence" value="ECO:0007669"/>
    <property type="project" value="UniProtKB-EC"/>
</dbReference>
<dbReference type="Pfam" id="PF13193">
    <property type="entry name" value="AMP-binding_C"/>
    <property type="match status" value="1"/>
</dbReference>
<dbReference type="AlphaFoldDB" id="A0AAU9WT92"/>
<dbReference type="PANTHER" id="PTHR43201:SF5">
    <property type="entry name" value="MEDIUM-CHAIN ACYL-COA LIGASE ACSF2, MITOCHONDRIAL"/>
    <property type="match status" value="1"/>
</dbReference>
<dbReference type="EMBL" id="CALNXJ010000021">
    <property type="protein sequence ID" value="CAH3125314.1"/>
    <property type="molecule type" value="Genomic_DNA"/>
</dbReference>
<dbReference type="PROSITE" id="PS00455">
    <property type="entry name" value="AMP_BINDING"/>
    <property type="match status" value="1"/>
</dbReference>
<evidence type="ECO:0000256" key="6">
    <source>
        <dbReference type="ARBA" id="ARBA00047319"/>
    </source>
</evidence>
<reference evidence="10 11" key="1">
    <citation type="submission" date="2022-05" db="EMBL/GenBank/DDBJ databases">
        <authorList>
            <consortium name="Genoscope - CEA"/>
            <person name="William W."/>
        </authorList>
    </citation>
    <scope>NUCLEOTIDE SEQUENCE [LARGE SCALE GENOMIC DNA]</scope>
</reference>
<feature type="domain" description="AMP-dependent synthetase/ligase" evidence="8">
    <location>
        <begin position="99"/>
        <end position="482"/>
    </location>
</feature>
<feature type="domain" description="AMP-binding enzyme C-terminal" evidence="9">
    <location>
        <begin position="578"/>
        <end position="637"/>
    </location>
</feature>
<evidence type="ECO:0000313" key="10">
    <source>
        <dbReference type="EMBL" id="CAH3125314.1"/>
    </source>
</evidence>
<evidence type="ECO:0000256" key="5">
    <source>
        <dbReference type="ARBA" id="ARBA00039638"/>
    </source>
</evidence>
<proteinExistence type="inferred from homology"/>
<protein>
    <recommendedName>
        <fullName evidence="5">Medium-chain acyl-CoA ligase ACSF2, mitochondrial</fullName>
        <ecNumber evidence="4">6.2.1.2</ecNumber>
    </recommendedName>
</protein>
<comment type="similarity">
    <text evidence="1">Belongs to the ATP-dependent AMP-binding enzyme family.</text>
</comment>
<comment type="function">
    <text evidence="3">Acyl-CoA synthases catalyze the initial reaction in fatty acid metabolism, by forming a thioester with CoA. Has some preference toward medium-chain substrates. Plays a role in adipocyte differentiation.</text>
</comment>
<dbReference type="InterPro" id="IPR045851">
    <property type="entry name" value="AMP-bd_C_sf"/>
</dbReference>
<keyword evidence="2" id="KW-0436">Ligase</keyword>
<dbReference type="Gene3D" id="3.30.300.30">
    <property type="match status" value="1"/>
</dbReference>
<evidence type="ECO:0000259" key="8">
    <source>
        <dbReference type="Pfam" id="PF00501"/>
    </source>
</evidence>
<accession>A0AAU9WT92</accession>
<dbReference type="InterPro" id="IPR042099">
    <property type="entry name" value="ANL_N_sf"/>
</dbReference>
<dbReference type="PANTHER" id="PTHR43201">
    <property type="entry name" value="ACYL-COA SYNTHETASE"/>
    <property type="match status" value="1"/>
</dbReference>
<feature type="non-terminal residue" evidence="10">
    <location>
        <position position="1"/>
    </location>
</feature>
<evidence type="ECO:0000256" key="7">
    <source>
        <dbReference type="ARBA" id="ARBA00048277"/>
    </source>
</evidence>
<dbReference type="InterPro" id="IPR020845">
    <property type="entry name" value="AMP-binding_CS"/>
</dbReference>
<dbReference type="Gene3D" id="3.40.50.12780">
    <property type="entry name" value="N-terminal domain of ligase-like"/>
    <property type="match status" value="1"/>
</dbReference>
<comment type="caution">
    <text evidence="10">The sequence shown here is derived from an EMBL/GenBank/DDBJ whole genome shotgun (WGS) entry which is preliminary data.</text>
</comment>
<keyword evidence="11" id="KW-1185">Reference proteome</keyword>
<dbReference type="InterPro" id="IPR000873">
    <property type="entry name" value="AMP-dep_synth/lig_dom"/>
</dbReference>
<sequence length="656" mass="74446">KQIFVSIEDSVHEFANAFFGLSFATPKVFVMWLKNTKPAAYFRAYLKRFVSTKSCQTQNAVRDVRDFDSRRSTNKKLTQSYYHGTSLQPLLGNTIGQMFDKTVERFPDWEAYVFCEDGDRATFSQFQQEVDQLAEGLISRGLTKGDRLGIWAPNIREWLITQLAAAQIGLILVCLNTAYKGPETEYVLRKAGCKAVVMVDEFRTENFYDTMTRLIPELPHAKPGELQSERLPELKDVFVVSKSKKSFRGTTTFEELLYSTGEGARNQVNHIKSTLQFDEPACLQFTSGTTGRPKGVTMNHHALVNNAFLIGQFMNYSELHRYPISILSNLVNVVWGVPVVYPSRGYNSTAILKAVQEEKCNTLYGTPPMVIDILAHPELKNYDLSSLRKGLFGATSCPAEVMRQAISKLNLKQLTVAYGLTETGPLVTQTSFDDPLERKVTTVGKVYPHTEMKIVDFKGNIVPVNTPGEICIRGYSVMLGYWGEEEETEDVIEPSRWFHSGDLGTMDERGYVRIVGRLKDVIMRGGENVYPAEIEYFLHTHPKIQDAQVKIHISLKGQNICRFFFESGCSKCKCIQVIISVPDERLGEEVCAWIKLRTGETMSAGEVKDFCKDQIAYFKIPRYIKFVDDYPMTASGKVMKYVMREQAKNEYKFYAT</sequence>
<name>A0AAU9WT92_9CNID</name>
<comment type="catalytic activity">
    <reaction evidence="7">
        <text>a medium-chain fatty acid + ATP + CoA = a medium-chain fatty acyl-CoA + AMP + diphosphate</text>
        <dbReference type="Rhea" id="RHEA:48340"/>
        <dbReference type="ChEBI" id="CHEBI:30616"/>
        <dbReference type="ChEBI" id="CHEBI:33019"/>
        <dbReference type="ChEBI" id="CHEBI:57287"/>
        <dbReference type="ChEBI" id="CHEBI:59558"/>
        <dbReference type="ChEBI" id="CHEBI:90546"/>
        <dbReference type="ChEBI" id="CHEBI:456215"/>
        <dbReference type="EC" id="6.2.1.2"/>
    </reaction>
</comment>
<comment type="catalytic activity">
    <reaction evidence="6">
        <text>octanoate + ATP + CoA = octanoyl-CoA + AMP + diphosphate</text>
        <dbReference type="Rhea" id="RHEA:33631"/>
        <dbReference type="ChEBI" id="CHEBI:25646"/>
        <dbReference type="ChEBI" id="CHEBI:30616"/>
        <dbReference type="ChEBI" id="CHEBI:33019"/>
        <dbReference type="ChEBI" id="CHEBI:57287"/>
        <dbReference type="ChEBI" id="CHEBI:57386"/>
        <dbReference type="ChEBI" id="CHEBI:456215"/>
    </reaction>
</comment>